<accession>A0A1C7MMI8</accession>
<dbReference type="EMBL" id="LUGG01000002">
    <property type="protein sequence ID" value="OBZ78073.1"/>
    <property type="molecule type" value="Genomic_DNA"/>
</dbReference>
<dbReference type="AlphaFoldDB" id="A0A1C7MMI8"/>
<organism evidence="1 2">
    <name type="scientific">Grifola frondosa</name>
    <name type="common">Maitake</name>
    <name type="synonym">Polyporus frondosus</name>
    <dbReference type="NCBI Taxonomy" id="5627"/>
    <lineage>
        <taxon>Eukaryota</taxon>
        <taxon>Fungi</taxon>
        <taxon>Dikarya</taxon>
        <taxon>Basidiomycota</taxon>
        <taxon>Agaricomycotina</taxon>
        <taxon>Agaricomycetes</taxon>
        <taxon>Polyporales</taxon>
        <taxon>Grifolaceae</taxon>
        <taxon>Grifola</taxon>
    </lineage>
</organism>
<reference evidence="1 2" key="1">
    <citation type="submission" date="2016-03" db="EMBL/GenBank/DDBJ databases">
        <title>Whole genome sequencing of Grifola frondosa 9006-11.</title>
        <authorList>
            <person name="Min B."/>
            <person name="Park H."/>
            <person name="Kim J.-G."/>
            <person name="Cho H."/>
            <person name="Oh Y.-L."/>
            <person name="Kong W.-S."/>
            <person name="Choi I.-G."/>
        </authorList>
    </citation>
    <scope>NUCLEOTIDE SEQUENCE [LARGE SCALE GENOMIC DNA]</scope>
    <source>
        <strain evidence="1 2">9006-11</strain>
    </source>
</reference>
<sequence>MKQVTKASRPHFVTSSSHSVLVPPSSESWLYTGACLRIDIIRAIMSEQTRLGADMFLDMNCLNAPMGRAAMPLTMYDVVVTLRRCLRTMLHTGRILLIVGLVSPCPSSALQ</sequence>
<protein>
    <submittedName>
        <fullName evidence="1">Uncharacterized protein</fullName>
    </submittedName>
</protein>
<evidence type="ECO:0000313" key="1">
    <source>
        <dbReference type="EMBL" id="OBZ78073.1"/>
    </source>
</evidence>
<keyword evidence="2" id="KW-1185">Reference proteome</keyword>
<comment type="caution">
    <text evidence="1">The sequence shown here is derived from an EMBL/GenBank/DDBJ whole genome shotgun (WGS) entry which is preliminary data.</text>
</comment>
<dbReference type="Proteomes" id="UP000092993">
    <property type="component" value="Unassembled WGS sequence"/>
</dbReference>
<evidence type="ECO:0000313" key="2">
    <source>
        <dbReference type="Proteomes" id="UP000092993"/>
    </source>
</evidence>
<name>A0A1C7MMI8_GRIFR</name>
<proteinExistence type="predicted"/>
<gene>
    <name evidence="1" type="ORF">A0H81_02758</name>
</gene>